<dbReference type="InterPro" id="IPR036754">
    <property type="entry name" value="YbaK/aa-tRNA-synt-asso_dom_sf"/>
</dbReference>
<accession>A0A6I3S6R5</accession>
<evidence type="ECO:0000256" key="3">
    <source>
        <dbReference type="ARBA" id="ARBA00023239"/>
    </source>
</evidence>
<reference evidence="6 7" key="1">
    <citation type="journal article" date="2019" name="Nat. Med.">
        <title>A library of human gut bacterial isolates paired with longitudinal multiomics data enables mechanistic microbiome research.</title>
        <authorList>
            <person name="Poyet M."/>
            <person name="Groussin M."/>
            <person name="Gibbons S.M."/>
            <person name="Avila-Pacheco J."/>
            <person name="Jiang X."/>
            <person name="Kearney S.M."/>
            <person name="Perrotta A.R."/>
            <person name="Berdy B."/>
            <person name="Zhao S."/>
            <person name="Lieberman T.D."/>
            <person name="Swanson P.K."/>
            <person name="Smith M."/>
            <person name="Roesemann S."/>
            <person name="Alexander J.E."/>
            <person name="Rich S.A."/>
            <person name="Livny J."/>
            <person name="Vlamakis H."/>
            <person name="Clish C."/>
            <person name="Bullock K."/>
            <person name="Deik A."/>
            <person name="Scott J."/>
            <person name="Pierce K.A."/>
            <person name="Xavier R.J."/>
            <person name="Alm E.J."/>
        </authorList>
    </citation>
    <scope>NUCLEOTIDE SEQUENCE [LARGE SCALE GENOMIC DNA]</scope>
    <source>
        <strain evidence="6 7">BIOML-A2</strain>
    </source>
</reference>
<dbReference type="PANTHER" id="PTHR30411:SF0">
    <property type="entry name" value="CYS-TRNA(PRO)_CYS-TRNA(CYS) DEACYLASE YBAK"/>
    <property type="match status" value="1"/>
</dbReference>
<evidence type="ECO:0000256" key="1">
    <source>
        <dbReference type="ARBA" id="ARBA00009798"/>
    </source>
</evidence>
<dbReference type="EC" id="4.2.-.-" evidence="4"/>
<dbReference type="GO" id="GO:0002161">
    <property type="term" value="F:aminoacyl-tRNA deacylase activity"/>
    <property type="evidence" value="ECO:0007669"/>
    <property type="project" value="InterPro"/>
</dbReference>
<dbReference type="InterPro" id="IPR004369">
    <property type="entry name" value="Prolyl-tRNA_editing_YbaK/EbsC"/>
</dbReference>
<evidence type="ECO:0000256" key="2">
    <source>
        <dbReference type="ARBA" id="ARBA00022917"/>
    </source>
</evidence>
<dbReference type="Gene3D" id="3.90.960.10">
    <property type="entry name" value="YbaK/aminoacyl-tRNA synthetase-associated domain"/>
    <property type="match status" value="1"/>
</dbReference>
<dbReference type="GO" id="GO:0006412">
    <property type="term" value="P:translation"/>
    <property type="evidence" value="ECO:0007669"/>
    <property type="project" value="UniProtKB-KW"/>
</dbReference>
<dbReference type="Proteomes" id="UP000462362">
    <property type="component" value="Unassembled WGS sequence"/>
</dbReference>
<dbReference type="Pfam" id="PF04073">
    <property type="entry name" value="tRNA_edit"/>
    <property type="match status" value="1"/>
</dbReference>
<sequence length="163" mass="18276">MSKKEHVSATPATMWLKQHKVPFEDGIYEYVEHGGTAQAAACFGVDEHNVVKTLIMQDEHEKPLVILMHGDREVSTKNLARQTNRKHIEPCKLAIAEKNSGYQVGGTSPFGTKKNMPVYVEKTILDLPFIYINGGRRGYNVKIDPRVLKDQLGAIEVECAIEK</sequence>
<evidence type="ECO:0000313" key="7">
    <source>
        <dbReference type="Proteomes" id="UP000462362"/>
    </source>
</evidence>
<organism evidence="6 7">
    <name type="scientific">Parasutterella excrementihominis</name>
    <dbReference type="NCBI Taxonomy" id="487175"/>
    <lineage>
        <taxon>Bacteria</taxon>
        <taxon>Pseudomonadati</taxon>
        <taxon>Pseudomonadota</taxon>
        <taxon>Betaproteobacteria</taxon>
        <taxon>Burkholderiales</taxon>
        <taxon>Sutterellaceae</taxon>
        <taxon>Parasutterella</taxon>
    </lineage>
</organism>
<dbReference type="PANTHER" id="PTHR30411">
    <property type="entry name" value="CYTOPLASMIC PROTEIN"/>
    <property type="match status" value="1"/>
</dbReference>
<name>A0A6I3S6R5_9BURK</name>
<dbReference type="NCBIfam" id="TIGR00011">
    <property type="entry name" value="YbaK_EbsC"/>
    <property type="match status" value="1"/>
</dbReference>
<keyword evidence="3 4" id="KW-0456">Lyase</keyword>
<evidence type="ECO:0000256" key="4">
    <source>
        <dbReference type="PIRNR" id="PIRNR006181"/>
    </source>
</evidence>
<evidence type="ECO:0000259" key="5">
    <source>
        <dbReference type="Pfam" id="PF04073"/>
    </source>
</evidence>
<gene>
    <name evidence="6" type="primary">ybaK</name>
    <name evidence="6" type="ORF">GMD42_12885</name>
</gene>
<comment type="similarity">
    <text evidence="1 4">Belongs to the prolyl-tRNA editing family. YbaK/EbsC subfamily.</text>
</comment>
<evidence type="ECO:0000313" key="6">
    <source>
        <dbReference type="EMBL" id="MTU44474.1"/>
    </source>
</evidence>
<comment type="caution">
    <text evidence="6">The sequence shown here is derived from an EMBL/GenBank/DDBJ whole genome shotgun (WGS) entry which is preliminary data.</text>
</comment>
<dbReference type="AlphaFoldDB" id="A0A6I3S6R5"/>
<dbReference type="EMBL" id="WNCL01000083">
    <property type="protein sequence ID" value="MTU44474.1"/>
    <property type="molecule type" value="Genomic_DNA"/>
</dbReference>
<dbReference type="PIRSF" id="PIRSF006181">
    <property type="entry name" value="EbsC_YbaK"/>
    <property type="match status" value="1"/>
</dbReference>
<dbReference type="GO" id="GO:0016829">
    <property type="term" value="F:lyase activity"/>
    <property type="evidence" value="ECO:0007669"/>
    <property type="project" value="UniProtKB-KW"/>
</dbReference>
<dbReference type="RefSeq" id="WP_149879745.1">
    <property type="nucleotide sequence ID" value="NZ_JAXXAX010000107.1"/>
</dbReference>
<dbReference type="InterPro" id="IPR007214">
    <property type="entry name" value="YbaK/aa-tRNA-synth-assoc-dom"/>
</dbReference>
<keyword evidence="2 4" id="KW-0648">Protein biosynthesis</keyword>
<feature type="domain" description="YbaK/aminoacyl-tRNA synthetase-associated" evidence="5">
    <location>
        <begin position="37"/>
        <end position="148"/>
    </location>
</feature>
<proteinExistence type="inferred from homology"/>
<protein>
    <recommendedName>
        <fullName evidence="4">Cys-tRNA(Pro)/Cys-tRNA(Cys) deacylase</fullName>
        <ecNumber evidence="4">4.2.-.-</ecNumber>
    </recommendedName>
</protein>
<dbReference type="CDD" id="cd00002">
    <property type="entry name" value="YbaK_deacylase"/>
    <property type="match status" value="1"/>
</dbReference>
<dbReference type="SUPFAM" id="SSF55826">
    <property type="entry name" value="YbaK/ProRS associated domain"/>
    <property type="match status" value="1"/>
</dbReference>